<name>A0ABU0F6W3_9HYPH</name>
<keyword evidence="5" id="KW-1185">Reference proteome</keyword>
<dbReference type="EC" id="2.7.7.65" evidence="1"/>
<dbReference type="InterPro" id="IPR035965">
    <property type="entry name" value="PAS-like_dom_sf"/>
</dbReference>
<dbReference type="SUPFAM" id="SSF55073">
    <property type="entry name" value="Nucleotide cyclase"/>
    <property type="match status" value="1"/>
</dbReference>
<dbReference type="InterPro" id="IPR000160">
    <property type="entry name" value="GGDEF_dom"/>
</dbReference>
<evidence type="ECO:0000256" key="2">
    <source>
        <dbReference type="ARBA" id="ARBA00034247"/>
    </source>
</evidence>
<sequence length="300" mass="33984">MNLETIIAGLQENSAALLAVYDQEDRLQYANKAFREAYSVAPGEKILWADIMRRNYLARRGTPIDDADFEAWLTATSSRRGKVAHRTFESDLKDGRWLWITETTQPDGWSIYVALDITSLRTGERELRVMQDRALRASLTDDLTAVSNRRHIKGLLEQFMDGRGGNWSRKVCVCMLDIDHFKQVNDRYGHEMGDVVLINFARTVQKNIRLSDGFGRVGGEEFMLIMPDIKLEEAVVVVDCVLDAVRFSPVESQDQQVHYTCSAGIAEVQEGDTPKSIYMRADAALYAAKREGRDRLKIAA</sequence>
<dbReference type="SUPFAM" id="SSF55785">
    <property type="entry name" value="PYP-like sensor domain (PAS domain)"/>
    <property type="match status" value="1"/>
</dbReference>
<proteinExistence type="predicted"/>
<feature type="domain" description="GGDEF" evidence="3">
    <location>
        <begin position="169"/>
        <end position="300"/>
    </location>
</feature>
<dbReference type="CDD" id="cd01949">
    <property type="entry name" value="GGDEF"/>
    <property type="match status" value="1"/>
</dbReference>
<dbReference type="InterPro" id="IPR043128">
    <property type="entry name" value="Rev_trsase/Diguanyl_cyclase"/>
</dbReference>
<evidence type="ECO:0000313" key="5">
    <source>
        <dbReference type="Proteomes" id="UP001237448"/>
    </source>
</evidence>
<dbReference type="InterPro" id="IPR050469">
    <property type="entry name" value="Diguanylate_Cyclase"/>
</dbReference>
<comment type="catalytic activity">
    <reaction evidence="2">
        <text>2 GTP = 3',3'-c-di-GMP + 2 diphosphate</text>
        <dbReference type="Rhea" id="RHEA:24898"/>
        <dbReference type="ChEBI" id="CHEBI:33019"/>
        <dbReference type="ChEBI" id="CHEBI:37565"/>
        <dbReference type="ChEBI" id="CHEBI:58805"/>
        <dbReference type="EC" id="2.7.7.65"/>
    </reaction>
</comment>
<dbReference type="NCBIfam" id="TIGR00254">
    <property type="entry name" value="GGDEF"/>
    <property type="match status" value="1"/>
</dbReference>
<organism evidence="4 5">
    <name type="scientific">Labrys monachus</name>
    <dbReference type="NCBI Taxonomy" id="217067"/>
    <lineage>
        <taxon>Bacteria</taxon>
        <taxon>Pseudomonadati</taxon>
        <taxon>Pseudomonadota</taxon>
        <taxon>Alphaproteobacteria</taxon>
        <taxon>Hyphomicrobiales</taxon>
        <taxon>Xanthobacteraceae</taxon>
        <taxon>Labrys</taxon>
    </lineage>
</organism>
<dbReference type="PANTHER" id="PTHR45138">
    <property type="entry name" value="REGULATORY COMPONENTS OF SENSORY TRANSDUCTION SYSTEM"/>
    <property type="match status" value="1"/>
</dbReference>
<dbReference type="Proteomes" id="UP001237448">
    <property type="component" value="Unassembled WGS sequence"/>
</dbReference>
<reference evidence="4 5" key="1">
    <citation type="submission" date="2023-07" db="EMBL/GenBank/DDBJ databases">
        <title>Genomic Encyclopedia of Type Strains, Phase IV (KMG-IV): sequencing the most valuable type-strain genomes for metagenomic binning, comparative biology and taxonomic classification.</title>
        <authorList>
            <person name="Goeker M."/>
        </authorList>
    </citation>
    <scope>NUCLEOTIDE SEQUENCE [LARGE SCALE GENOMIC DNA]</scope>
    <source>
        <strain evidence="4 5">DSM 5896</strain>
    </source>
</reference>
<evidence type="ECO:0000256" key="1">
    <source>
        <dbReference type="ARBA" id="ARBA00012528"/>
    </source>
</evidence>
<dbReference type="RefSeq" id="WP_307421539.1">
    <property type="nucleotide sequence ID" value="NZ_JAUSVK010000001.1"/>
</dbReference>
<evidence type="ECO:0000313" key="4">
    <source>
        <dbReference type="EMBL" id="MDQ0390357.1"/>
    </source>
</evidence>
<dbReference type="InterPro" id="IPR029787">
    <property type="entry name" value="Nucleotide_cyclase"/>
</dbReference>
<comment type="caution">
    <text evidence="4">The sequence shown here is derived from an EMBL/GenBank/DDBJ whole genome shotgun (WGS) entry which is preliminary data.</text>
</comment>
<evidence type="ECO:0000259" key="3">
    <source>
        <dbReference type="PROSITE" id="PS50887"/>
    </source>
</evidence>
<dbReference type="PANTHER" id="PTHR45138:SF9">
    <property type="entry name" value="DIGUANYLATE CYCLASE DGCM-RELATED"/>
    <property type="match status" value="1"/>
</dbReference>
<dbReference type="Pfam" id="PF00990">
    <property type="entry name" value="GGDEF"/>
    <property type="match status" value="1"/>
</dbReference>
<protein>
    <recommendedName>
        <fullName evidence="1">diguanylate cyclase</fullName>
        <ecNumber evidence="1">2.7.7.65</ecNumber>
    </recommendedName>
</protein>
<gene>
    <name evidence="4" type="ORF">J3R73_000149</name>
</gene>
<dbReference type="PROSITE" id="PS50887">
    <property type="entry name" value="GGDEF"/>
    <property type="match status" value="1"/>
</dbReference>
<accession>A0ABU0F6W3</accession>
<dbReference type="Gene3D" id="3.30.70.270">
    <property type="match status" value="1"/>
</dbReference>
<dbReference type="EMBL" id="JAUSVK010000001">
    <property type="protein sequence ID" value="MDQ0390357.1"/>
    <property type="molecule type" value="Genomic_DNA"/>
</dbReference>
<dbReference type="SMART" id="SM00267">
    <property type="entry name" value="GGDEF"/>
    <property type="match status" value="1"/>
</dbReference>